<name>X6MNB5_RETFI</name>
<feature type="region of interest" description="Disordered" evidence="1">
    <location>
        <begin position="1"/>
        <end position="136"/>
    </location>
</feature>
<protein>
    <submittedName>
        <fullName evidence="3">Ubiquitin-protein ligase 1</fullName>
    </submittedName>
</protein>
<dbReference type="Proteomes" id="UP000023152">
    <property type="component" value="Unassembled WGS sequence"/>
</dbReference>
<proteinExistence type="predicted"/>
<feature type="compositionally biased region" description="Basic and acidic residues" evidence="1">
    <location>
        <begin position="95"/>
        <end position="107"/>
    </location>
</feature>
<feature type="transmembrane region" description="Helical" evidence="2">
    <location>
        <begin position="278"/>
        <end position="297"/>
    </location>
</feature>
<keyword evidence="2" id="KW-0812">Transmembrane</keyword>
<comment type="caution">
    <text evidence="3">The sequence shown here is derived from an EMBL/GenBank/DDBJ whole genome shotgun (WGS) entry which is preliminary data.</text>
</comment>
<feature type="transmembrane region" description="Helical" evidence="2">
    <location>
        <begin position="732"/>
        <end position="755"/>
    </location>
</feature>
<reference evidence="3 4" key="1">
    <citation type="journal article" date="2013" name="Curr. Biol.">
        <title>The Genome of the Foraminiferan Reticulomyxa filosa.</title>
        <authorList>
            <person name="Glockner G."/>
            <person name="Hulsmann N."/>
            <person name="Schleicher M."/>
            <person name="Noegel A.A."/>
            <person name="Eichinger L."/>
            <person name="Gallinger C."/>
            <person name="Pawlowski J."/>
            <person name="Sierra R."/>
            <person name="Euteneuer U."/>
            <person name="Pillet L."/>
            <person name="Moustafa A."/>
            <person name="Platzer M."/>
            <person name="Groth M."/>
            <person name="Szafranski K."/>
            <person name="Schliwa M."/>
        </authorList>
    </citation>
    <scope>NUCLEOTIDE SEQUENCE [LARGE SCALE GENOMIC DNA]</scope>
</reference>
<keyword evidence="4" id="KW-1185">Reference proteome</keyword>
<keyword evidence="2" id="KW-0472">Membrane</keyword>
<feature type="region of interest" description="Disordered" evidence="1">
    <location>
        <begin position="380"/>
        <end position="416"/>
    </location>
</feature>
<evidence type="ECO:0000256" key="2">
    <source>
        <dbReference type="SAM" id="Phobius"/>
    </source>
</evidence>
<feature type="compositionally biased region" description="Polar residues" evidence="1">
    <location>
        <begin position="403"/>
        <end position="416"/>
    </location>
</feature>
<feature type="region of interest" description="Disordered" evidence="1">
    <location>
        <begin position="174"/>
        <end position="204"/>
    </location>
</feature>
<gene>
    <name evidence="3" type="ORF">RFI_21882</name>
</gene>
<evidence type="ECO:0000313" key="4">
    <source>
        <dbReference type="Proteomes" id="UP000023152"/>
    </source>
</evidence>
<dbReference type="AlphaFoldDB" id="X6MNB5"/>
<feature type="compositionally biased region" description="Low complexity" evidence="1">
    <location>
        <begin position="393"/>
        <end position="402"/>
    </location>
</feature>
<feature type="compositionally biased region" description="Acidic residues" evidence="1">
    <location>
        <begin position="77"/>
        <end position="94"/>
    </location>
</feature>
<evidence type="ECO:0000313" key="3">
    <source>
        <dbReference type="EMBL" id="ETO15483.1"/>
    </source>
</evidence>
<organism evidence="3 4">
    <name type="scientific">Reticulomyxa filosa</name>
    <dbReference type="NCBI Taxonomy" id="46433"/>
    <lineage>
        <taxon>Eukaryota</taxon>
        <taxon>Sar</taxon>
        <taxon>Rhizaria</taxon>
        <taxon>Retaria</taxon>
        <taxon>Foraminifera</taxon>
        <taxon>Monothalamids</taxon>
        <taxon>Reticulomyxidae</taxon>
        <taxon>Reticulomyxa</taxon>
    </lineage>
</organism>
<keyword evidence="3" id="KW-0436">Ligase</keyword>
<sequence length="756" mass="86855">MTNPPLSIAPVNYQPHIPSDLPVISAESNDSAEDSRIKQWIEDKSPVNVKESSADKENNDNVGDKYHPKGSRKNESEEAGEDNDDDDDDDDNDEREEKEKEKEEKVNNDGVDDEENDEDGDELDGDNLNPLQEDPIPLLGSLSHKHAVTFVSVSKNKHYVLTIEEVRGSFPDRHKHKEQTMDVDENDHDRDDITHNNNNNNNNNDYLREPSACFTCDSQHLVVTAHHCNIDLFDTTNGAKVMTLVHNTCYLFSHLLISNNRLFVTVNSRWKSGFFLKIYYYYYYYFVFCGSHINIFVSNTNHIQKKKKRRESHWKLFDENDCLTIRQDILSDDLFAIVYGPNQSCDELLYPIPGLPSNQNALLKQYFKDKYKQHWRTEIQKQRNESNAKTNASSSSSSSSSSKQTNQTTARLNNLPTDFVPSHYIEKCKKSTTGSTDTKDKTTALTPEWTSFDNYGSYSNIEILHRLYWKSLMPNNLSFNAIYGAASSGSHSNARRDNDNDNENNDMQEHATIDKQIAENEKFLEERNRSCWKTHWNGNSGDGEFDRTSQMVRSQFMLTSGMGHVLDTYLEKTYFLVNDLSVDETGQYLLISVLFRHVLPSYYDSKPSHLGRLGAFDKLHRHGGKPMTATGFNHGEAVYTYKSIILLYDLETLELVQHFTGFDQERYIIRCGFGGFVVRPSKSDSEYSTQTAYDNGFATLPHFSKSHYSEQELQHMKIPFSHSLTTPLCVKLVVPSFITHYKIIFVLCLFVFFLLN</sequence>
<feature type="compositionally biased region" description="Acidic residues" evidence="1">
    <location>
        <begin position="110"/>
        <end position="125"/>
    </location>
</feature>
<feature type="compositionally biased region" description="Basic and acidic residues" evidence="1">
    <location>
        <begin position="52"/>
        <end position="76"/>
    </location>
</feature>
<accession>X6MNB5</accession>
<keyword evidence="2" id="KW-1133">Transmembrane helix</keyword>
<dbReference type="GO" id="GO:0016874">
    <property type="term" value="F:ligase activity"/>
    <property type="evidence" value="ECO:0007669"/>
    <property type="project" value="UniProtKB-KW"/>
</dbReference>
<dbReference type="EMBL" id="ASPP01019082">
    <property type="protein sequence ID" value="ETO15483.1"/>
    <property type="molecule type" value="Genomic_DNA"/>
</dbReference>
<feature type="compositionally biased region" description="Basic and acidic residues" evidence="1">
    <location>
        <begin position="33"/>
        <end position="45"/>
    </location>
</feature>
<evidence type="ECO:0000256" key="1">
    <source>
        <dbReference type="SAM" id="MobiDB-lite"/>
    </source>
</evidence>